<feature type="transmembrane region" description="Helical" evidence="2">
    <location>
        <begin position="35"/>
        <end position="53"/>
    </location>
</feature>
<proteinExistence type="inferred from homology"/>
<sequence length="172" mass="18547">MIMDITLNQVVFFVVAIFITVFSVLTVTTSKILRSATYLLFVLFGTAAIYFLLDYTFLGAVQLMVYAGGIVVLYVFSILLTNSDQSMNKKLKMSKVVASLVTAVAGAAIVLFILLTHGFVPTASAEAGELPMTVIGEALMGSGKFQYLLPFEAISVFLLACIIGGLLIARKR</sequence>
<accession>A0ABM8IC21</accession>
<comment type="similarity">
    <text evidence="1 2">Belongs to the complex I subunit 6 family.</text>
</comment>
<keyword evidence="2" id="KW-1133">Transmembrane helix</keyword>
<dbReference type="InterPro" id="IPR042106">
    <property type="entry name" value="Nuo/plastoQ_OxRdtase_6_NuoJ"/>
</dbReference>
<keyword evidence="2" id="KW-0472">Membrane</keyword>
<dbReference type="Gene3D" id="1.20.120.1200">
    <property type="entry name" value="NADH-ubiquinone/plastoquinone oxidoreductase chain 6, subunit NuoJ"/>
    <property type="match status" value="1"/>
</dbReference>
<dbReference type="PANTHER" id="PTHR33269">
    <property type="entry name" value="NADH-UBIQUINONE OXIDOREDUCTASE CHAIN 6"/>
    <property type="match status" value="1"/>
</dbReference>
<name>A0ABM8IC21_9BACE</name>
<dbReference type="PANTHER" id="PTHR33269:SF17">
    <property type="entry name" value="NADH-UBIQUINONE OXIDOREDUCTASE CHAIN 6"/>
    <property type="match status" value="1"/>
</dbReference>
<protein>
    <recommendedName>
        <fullName evidence="2">NADH-quinone oxidoreductase subunit J</fullName>
        <ecNumber evidence="2">7.1.1.-</ecNumber>
    </recommendedName>
</protein>
<keyword evidence="4" id="KW-1185">Reference proteome</keyword>
<feature type="transmembrane region" description="Helical" evidence="2">
    <location>
        <begin position="93"/>
        <end position="115"/>
    </location>
</feature>
<feature type="transmembrane region" description="Helical" evidence="2">
    <location>
        <begin position="147"/>
        <end position="169"/>
    </location>
</feature>
<evidence type="ECO:0000256" key="2">
    <source>
        <dbReference type="RuleBase" id="RU004429"/>
    </source>
</evidence>
<comment type="subcellular location">
    <subcellularLocation>
        <location evidence="2">Cell membrane</location>
        <topology evidence="2">Multi-pass membrane protein</topology>
    </subcellularLocation>
</comment>
<keyword evidence="2" id="KW-1003">Cell membrane</keyword>
<dbReference type="EMBL" id="AP028055">
    <property type="protein sequence ID" value="BEG97812.1"/>
    <property type="molecule type" value="Genomic_DNA"/>
</dbReference>
<keyword evidence="2" id="KW-0812">Transmembrane</keyword>
<evidence type="ECO:0000256" key="1">
    <source>
        <dbReference type="ARBA" id="ARBA00005698"/>
    </source>
</evidence>
<dbReference type="InterPro" id="IPR001457">
    <property type="entry name" value="NADH_UbQ/plastoQ_OxRdtase_su6"/>
</dbReference>
<feature type="transmembrane region" description="Helical" evidence="2">
    <location>
        <begin position="6"/>
        <end position="28"/>
    </location>
</feature>
<comment type="catalytic activity">
    <reaction evidence="2">
        <text>a quinone + NADH + 5 H(+)(in) = a quinol + NAD(+) + 4 H(+)(out)</text>
        <dbReference type="Rhea" id="RHEA:57888"/>
        <dbReference type="ChEBI" id="CHEBI:15378"/>
        <dbReference type="ChEBI" id="CHEBI:24646"/>
        <dbReference type="ChEBI" id="CHEBI:57540"/>
        <dbReference type="ChEBI" id="CHEBI:57945"/>
        <dbReference type="ChEBI" id="CHEBI:132124"/>
    </reaction>
</comment>
<gene>
    <name evidence="3" type="ORF">BSYN_00770</name>
</gene>
<reference evidence="3 4" key="1">
    <citation type="submission" date="2023-04" db="EMBL/GenBank/DDBJ databases">
        <title>Draft genome sequence of acteroides sedimenti strain YN3PY1.</title>
        <authorList>
            <person name="Yoshida N."/>
        </authorList>
    </citation>
    <scope>NUCLEOTIDE SEQUENCE [LARGE SCALE GENOMIC DNA]</scope>
    <source>
        <strain evidence="3 4">YN3PY1</strain>
    </source>
</reference>
<feature type="transmembrane region" description="Helical" evidence="2">
    <location>
        <begin position="59"/>
        <end position="81"/>
    </location>
</feature>
<dbReference type="Proteomes" id="UP001496674">
    <property type="component" value="Chromosome"/>
</dbReference>
<dbReference type="Pfam" id="PF00499">
    <property type="entry name" value="Oxidored_q3"/>
    <property type="match status" value="1"/>
</dbReference>
<comment type="function">
    <text evidence="2">NDH-1 shuttles electrons from NADH, via FMN and iron-sulfur (Fe-S) centers, to quinones in the respiratory chain. Couples the redox reaction to proton translocation (for every two electrons transferred, four hydrogen ions are translocated across the cytoplasmic membrane), and thus conserves the redox energy in a proton gradient.</text>
</comment>
<dbReference type="EC" id="7.1.1.-" evidence="2"/>
<keyword evidence="2" id="KW-0520">NAD</keyword>
<organism evidence="3 4">
    <name type="scientific">Bacteroides sedimenti</name>
    <dbReference type="NCBI Taxonomy" id="2136147"/>
    <lineage>
        <taxon>Bacteria</taxon>
        <taxon>Pseudomonadati</taxon>
        <taxon>Bacteroidota</taxon>
        <taxon>Bacteroidia</taxon>
        <taxon>Bacteroidales</taxon>
        <taxon>Bacteroidaceae</taxon>
        <taxon>Bacteroides</taxon>
    </lineage>
</organism>
<evidence type="ECO:0000313" key="3">
    <source>
        <dbReference type="EMBL" id="BEG97812.1"/>
    </source>
</evidence>
<keyword evidence="2" id="KW-0874">Quinone</keyword>
<evidence type="ECO:0000313" key="4">
    <source>
        <dbReference type="Proteomes" id="UP001496674"/>
    </source>
</evidence>